<evidence type="ECO:0000313" key="1">
    <source>
        <dbReference type="EMBL" id="KRL59607.1"/>
    </source>
</evidence>
<protein>
    <submittedName>
        <fullName evidence="1">Uncharacterized protein</fullName>
    </submittedName>
</protein>
<dbReference type="PATRIC" id="fig|1423747.3.peg.1595"/>
<dbReference type="OrthoDB" id="2316002at2"/>
<comment type="caution">
    <text evidence="1">The sequence shown here is derived from an EMBL/GenBank/DDBJ whole genome shotgun (WGS) entry which is preliminary data.</text>
</comment>
<evidence type="ECO:0000313" key="2">
    <source>
        <dbReference type="Proteomes" id="UP000051264"/>
    </source>
</evidence>
<dbReference type="RefSeq" id="WP_025082895.1">
    <property type="nucleotide sequence ID" value="NZ_AZEX01000044.1"/>
</dbReference>
<organism evidence="1 2">
    <name type="scientific">Latilactobacillus fuchuensis DSM 14340 = JCM 11249</name>
    <dbReference type="NCBI Taxonomy" id="1423747"/>
    <lineage>
        <taxon>Bacteria</taxon>
        <taxon>Bacillati</taxon>
        <taxon>Bacillota</taxon>
        <taxon>Bacilli</taxon>
        <taxon>Lactobacillales</taxon>
        <taxon>Lactobacillaceae</taxon>
        <taxon>Latilactobacillus</taxon>
    </lineage>
</organism>
<proteinExistence type="predicted"/>
<dbReference type="eggNOG" id="ENOG5030A8R">
    <property type="taxonomic scope" value="Bacteria"/>
</dbReference>
<gene>
    <name evidence="1" type="ORF">FC69_GL001567</name>
</gene>
<dbReference type="Proteomes" id="UP000051264">
    <property type="component" value="Unassembled WGS sequence"/>
</dbReference>
<name>A0A0R1RR97_9LACO</name>
<dbReference type="STRING" id="1423747.FC69_GL001567"/>
<dbReference type="SUPFAM" id="SSF52540">
    <property type="entry name" value="P-loop containing nucleoside triphosphate hydrolases"/>
    <property type="match status" value="1"/>
</dbReference>
<dbReference type="AlphaFoldDB" id="A0A0R1RR97"/>
<dbReference type="InterPro" id="IPR027417">
    <property type="entry name" value="P-loop_NTPase"/>
</dbReference>
<sequence>MLNKQPLETGKLYFATTADVHSATFQTPEKPYIIDYQHPKIIPFLTGWDNLLMKPHQDLKPFESLINQHIKHFKTTPGAQLKPIQQLWIQLVRGLLGHHQLFILADYLDELTPTTARQLLVDLKQIAEQYAIVLILTTNQQTIFKNFQDQVVS</sequence>
<dbReference type="EMBL" id="AZEX01000044">
    <property type="protein sequence ID" value="KRL59607.1"/>
    <property type="molecule type" value="Genomic_DNA"/>
</dbReference>
<reference evidence="1 2" key="1">
    <citation type="journal article" date="2015" name="Genome Announc.">
        <title>Expanding the biotechnology potential of lactobacilli through comparative genomics of 213 strains and associated genera.</title>
        <authorList>
            <person name="Sun Z."/>
            <person name="Harris H.M."/>
            <person name="McCann A."/>
            <person name="Guo C."/>
            <person name="Argimon S."/>
            <person name="Zhang W."/>
            <person name="Yang X."/>
            <person name="Jeffery I.B."/>
            <person name="Cooney J.C."/>
            <person name="Kagawa T.F."/>
            <person name="Liu W."/>
            <person name="Song Y."/>
            <person name="Salvetti E."/>
            <person name="Wrobel A."/>
            <person name="Rasinkangas P."/>
            <person name="Parkhill J."/>
            <person name="Rea M.C."/>
            <person name="O'Sullivan O."/>
            <person name="Ritari J."/>
            <person name="Douillard F.P."/>
            <person name="Paul Ross R."/>
            <person name="Yang R."/>
            <person name="Briner A.E."/>
            <person name="Felis G.E."/>
            <person name="de Vos W.M."/>
            <person name="Barrangou R."/>
            <person name="Klaenhammer T.R."/>
            <person name="Caufield P.W."/>
            <person name="Cui Y."/>
            <person name="Zhang H."/>
            <person name="O'Toole P.W."/>
        </authorList>
    </citation>
    <scope>NUCLEOTIDE SEQUENCE [LARGE SCALE GENOMIC DNA]</scope>
    <source>
        <strain evidence="1 2">DSM 14340</strain>
    </source>
</reference>
<accession>A0A0R1RR97</accession>